<accession>A0A6A7BVG7</accession>
<dbReference type="InterPro" id="IPR009057">
    <property type="entry name" value="Homeodomain-like_sf"/>
</dbReference>
<organism evidence="2 3">
    <name type="scientific">Piedraia hortae CBS 480.64</name>
    <dbReference type="NCBI Taxonomy" id="1314780"/>
    <lineage>
        <taxon>Eukaryota</taxon>
        <taxon>Fungi</taxon>
        <taxon>Dikarya</taxon>
        <taxon>Ascomycota</taxon>
        <taxon>Pezizomycotina</taxon>
        <taxon>Dothideomycetes</taxon>
        <taxon>Dothideomycetidae</taxon>
        <taxon>Capnodiales</taxon>
        <taxon>Piedraiaceae</taxon>
        <taxon>Piedraia</taxon>
    </lineage>
</organism>
<dbReference type="Proteomes" id="UP000799421">
    <property type="component" value="Unassembled WGS sequence"/>
</dbReference>
<dbReference type="OrthoDB" id="5420377at2759"/>
<reference evidence="2" key="1">
    <citation type="journal article" date="2020" name="Stud. Mycol.">
        <title>101 Dothideomycetes genomes: a test case for predicting lifestyles and emergence of pathogens.</title>
        <authorList>
            <person name="Haridas S."/>
            <person name="Albert R."/>
            <person name="Binder M."/>
            <person name="Bloem J."/>
            <person name="Labutti K."/>
            <person name="Salamov A."/>
            <person name="Andreopoulos B."/>
            <person name="Baker S."/>
            <person name="Barry K."/>
            <person name="Bills G."/>
            <person name="Bluhm B."/>
            <person name="Cannon C."/>
            <person name="Castanera R."/>
            <person name="Culley D."/>
            <person name="Daum C."/>
            <person name="Ezra D."/>
            <person name="Gonzalez J."/>
            <person name="Henrissat B."/>
            <person name="Kuo A."/>
            <person name="Liang C."/>
            <person name="Lipzen A."/>
            <person name="Lutzoni F."/>
            <person name="Magnuson J."/>
            <person name="Mondo S."/>
            <person name="Nolan M."/>
            <person name="Ohm R."/>
            <person name="Pangilinan J."/>
            <person name="Park H.-J."/>
            <person name="Ramirez L."/>
            <person name="Alfaro M."/>
            <person name="Sun H."/>
            <person name="Tritt A."/>
            <person name="Yoshinaga Y."/>
            <person name="Zwiers L.-H."/>
            <person name="Turgeon B."/>
            <person name="Goodwin S."/>
            <person name="Spatafora J."/>
            <person name="Crous P."/>
            <person name="Grigoriev I."/>
        </authorList>
    </citation>
    <scope>NUCLEOTIDE SEQUENCE</scope>
    <source>
        <strain evidence="2">CBS 480.64</strain>
    </source>
</reference>
<keyword evidence="3" id="KW-1185">Reference proteome</keyword>
<dbReference type="EMBL" id="MU005994">
    <property type="protein sequence ID" value="KAF2859336.1"/>
    <property type="molecule type" value="Genomic_DNA"/>
</dbReference>
<sequence length="127" mass="14706">MPSNTRCQPLIEITNQRKSRHDIFEWQGGAIVARYNAWEGPVNVSNAEGLPQSTVTNIIRRAKQDKSVENRPRSGRPKKANKRDERAILRCIRLKPKMTYQELVQEVGLTLSRQTYRQILQDSKIAY</sequence>
<evidence type="ECO:0000256" key="1">
    <source>
        <dbReference type="SAM" id="MobiDB-lite"/>
    </source>
</evidence>
<evidence type="ECO:0008006" key="4">
    <source>
        <dbReference type="Google" id="ProtNLM"/>
    </source>
</evidence>
<feature type="region of interest" description="Disordered" evidence="1">
    <location>
        <begin position="60"/>
        <end position="85"/>
    </location>
</feature>
<evidence type="ECO:0000313" key="3">
    <source>
        <dbReference type="Proteomes" id="UP000799421"/>
    </source>
</evidence>
<evidence type="ECO:0000313" key="2">
    <source>
        <dbReference type="EMBL" id="KAF2859336.1"/>
    </source>
</evidence>
<dbReference type="Pfam" id="PF13565">
    <property type="entry name" value="HTH_32"/>
    <property type="match status" value="1"/>
</dbReference>
<gene>
    <name evidence="2" type="ORF">K470DRAFT_295748</name>
</gene>
<proteinExistence type="predicted"/>
<dbReference type="SUPFAM" id="SSF46689">
    <property type="entry name" value="Homeodomain-like"/>
    <property type="match status" value="1"/>
</dbReference>
<name>A0A6A7BVG7_9PEZI</name>
<dbReference type="AlphaFoldDB" id="A0A6A7BVG7"/>
<protein>
    <recommendedName>
        <fullName evidence="4">Transposase Tc1-like domain-containing protein</fullName>
    </recommendedName>
</protein>
<feature type="compositionally biased region" description="Basic and acidic residues" evidence="1">
    <location>
        <begin position="62"/>
        <end position="72"/>
    </location>
</feature>